<dbReference type="InterPro" id="IPR001789">
    <property type="entry name" value="Sig_transdc_resp-reg_receiver"/>
</dbReference>
<dbReference type="SUPFAM" id="SSF52172">
    <property type="entry name" value="CheY-like"/>
    <property type="match status" value="1"/>
</dbReference>
<dbReference type="InterPro" id="IPR011006">
    <property type="entry name" value="CheY-like_superfamily"/>
</dbReference>
<dbReference type="PANTHER" id="PTHR44591:SF21">
    <property type="entry name" value="TWO-COMPONENT RESPONSE REGULATOR"/>
    <property type="match status" value="1"/>
</dbReference>
<keyword evidence="5" id="KW-1185">Reference proteome</keyword>
<name>A0A2A4FW89_9SPHN</name>
<gene>
    <name evidence="4" type="ORF">COO09_12850</name>
</gene>
<dbReference type="OrthoDB" id="9784719at2"/>
<feature type="domain" description="Response regulatory" evidence="3">
    <location>
        <begin position="1"/>
        <end position="102"/>
    </location>
</feature>
<evidence type="ECO:0000259" key="3">
    <source>
        <dbReference type="PROSITE" id="PS50110"/>
    </source>
</evidence>
<comment type="caution">
    <text evidence="4">The sequence shown here is derived from an EMBL/GenBank/DDBJ whole genome shotgun (WGS) entry which is preliminary data.</text>
</comment>
<organism evidence="4 5">
    <name type="scientific">Rhizorhabdus dicambivorans</name>
    <dbReference type="NCBI Taxonomy" id="1850238"/>
    <lineage>
        <taxon>Bacteria</taxon>
        <taxon>Pseudomonadati</taxon>
        <taxon>Pseudomonadota</taxon>
        <taxon>Alphaproteobacteria</taxon>
        <taxon>Sphingomonadales</taxon>
        <taxon>Sphingomonadaceae</taxon>
        <taxon>Rhizorhabdus</taxon>
    </lineage>
</organism>
<dbReference type="InterPro" id="IPR050595">
    <property type="entry name" value="Bact_response_regulator"/>
</dbReference>
<evidence type="ECO:0000256" key="2">
    <source>
        <dbReference type="PROSITE-ProRule" id="PRU00169"/>
    </source>
</evidence>
<dbReference type="SMART" id="SM00448">
    <property type="entry name" value="REC"/>
    <property type="match status" value="1"/>
</dbReference>
<dbReference type="PROSITE" id="PS50110">
    <property type="entry name" value="RESPONSE_REGULATORY"/>
    <property type="match status" value="1"/>
</dbReference>
<dbReference type="KEGG" id="rdi:CMV14_15095"/>
<dbReference type="EMBL" id="NWUF01000011">
    <property type="protein sequence ID" value="PCE41964.1"/>
    <property type="molecule type" value="Genomic_DNA"/>
</dbReference>
<dbReference type="Gene3D" id="3.40.50.2300">
    <property type="match status" value="1"/>
</dbReference>
<keyword evidence="1 2" id="KW-0597">Phosphoprotein</keyword>
<dbReference type="Proteomes" id="UP000218934">
    <property type="component" value="Unassembled WGS sequence"/>
</dbReference>
<dbReference type="Pfam" id="PF00072">
    <property type="entry name" value="Response_reg"/>
    <property type="match status" value="1"/>
</dbReference>
<sequence length="105" mass="11677">MMAVDALQDAGYATIEAEDGDRALTLLDERDDIELVFTDIRMPGQIDGLDLARRIQSFRPRTPVVLTSGHMFEGDRDIPASTPFLQKPYRAAALIGQLDRIFGRA</sequence>
<dbReference type="GO" id="GO:0000160">
    <property type="term" value="P:phosphorelay signal transduction system"/>
    <property type="evidence" value="ECO:0007669"/>
    <property type="project" value="InterPro"/>
</dbReference>
<protein>
    <submittedName>
        <fullName evidence="4">Two-component system response regulator</fullName>
    </submittedName>
</protein>
<proteinExistence type="predicted"/>
<dbReference type="AlphaFoldDB" id="A0A2A4FW89"/>
<feature type="modified residue" description="4-aspartylphosphate" evidence="2">
    <location>
        <position position="39"/>
    </location>
</feature>
<evidence type="ECO:0000313" key="4">
    <source>
        <dbReference type="EMBL" id="PCE41964.1"/>
    </source>
</evidence>
<accession>A0A2A4FW89</accession>
<evidence type="ECO:0000256" key="1">
    <source>
        <dbReference type="ARBA" id="ARBA00022553"/>
    </source>
</evidence>
<reference evidence="4 5" key="1">
    <citation type="submission" date="2017-09" db="EMBL/GenBank/DDBJ databases">
        <title>The Catabolism of 3,6-Dichlorosalicylic acid is Initiated by the Cytochrome P450 Monooxygenase DsmABC in Rhizorhabdus dicambivorans Ndbn-20.</title>
        <authorList>
            <person name="Na L."/>
        </authorList>
    </citation>
    <scope>NUCLEOTIDE SEQUENCE [LARGE SCALE GENOMIC DNA]</scope>
    <source>
        <strain evidence="4 5">Ndbn-20m</strain>
    </source>
</reference>
<evidence type="ECO:0000313" key="5">
    <source>
        <dbReference type="Proteomes" id="UP000218934"/>
    </source>
</evidence>
<dbReference type="PANTHER" id="PTHR44591">
    <property type="entry name" value="STRESS RESPONSE REGULATOR PROTEIN 1"/>
    <property type="match status" value="1"/>
</dbReference>